<dbReference type="Proteomes" id="UP000813462">
    <property type="component" value="Unassembled WGS sequence"/>
</dbReference>
<dbReference type="InterPro" id="IPR038716">
    <property type="entry name" value="P1/P2_N_sf"/>
</dbReference>
<evidence type="ECO:0000256" key="1">
    <source>
        <dbReference type="ARBA" id="ARBA00005436"/>
    </source>
</evidence>
<comment type="subunit">
    <text evidence="2">P1 and P2 exist as dimers at the large ribosomal subunit.</text>
</comment>
<sequence length="98" mass="10916">MSTGELACTYAAALLYDDGIPITVRSKSLHWFFCFPCSVTVGVDYFLECPAEKIATIVESANLKIDSYWPGLFSKLFEKRSIEDLILNAVSGRQQNEA</sequence>
<evidence type="ECO:0000313" key="5">
    <source>
        <dbReference type="EMBL" id="KAH7522158.1"/>
    </source>
</evidence>
<evidence type="ECO:0000256" key="4">
    <source>
        <dbReference type="ARBA" id="ARBA00023274"/>
    </source>
</evidence>
<dbReference type="GO" id="GO:0003735">
    <property type="term" value="F:structural constituent of ribosome"/>
    <property type="evidence" value="ECO:0007669"/>
    <property type="project" value="TreeGrafter"/>
</dbReference>
<reference evidence="5" key="1">
    <citation type="journal article" date="2021" name="Front. Plant Sci.">
        <title>Chromosome-Scale Genome Assembly for Chinese Sour Jujube and Insights Into Its Genome Evolution and Domestication Signature.</title>
        <authorList>
            <person name="Shen L.-Y."/>
            <person name="Luo H."/>
            <person name="Wang X.-L."/>
            <person name="Wang X.-M."/>
            <person name="Qiu X.-J."/>
            <person name="Liu H."/>
            <person name="Zhou S.-S."/>
            <person name="Jia K.-H."/>
            <person name="Nie S."/>
            <person name="Bao Y.-T."/>
            <person name="Zhang R.-G."/>
            <person name="Yun Q.-Z."/>
            <person name="Chai Y.-H."/>
            <person name="Lu J.-Y."/>
            <person name="Li Y."/>
            <person name="Zhao S.-W."/>
            <person name="Mao J.-F."/>
            <person name="Jia S.-G."/>
            <person name="Mao Y.-M."/>
        </authorList>
    </citation>
    <scope>NUCLEOTIDE SEQUENCE</scope>
    <source>
        <strain evidence="5">AT0</strain>
        <tissue evidence="5">Leaf</tissue>
    </source>
</reference>
<dbReference type="AlphaFoldDB" id="A0A978V475"/>
<evidence type="ECO:0000313" key="6">
    <source>
        <dbReference type="Proteomes" id="UP000813462"/>
    </source>
</evidence>
<dbReference type="CDD" id="cd05831">
    <property type="entry name" value="Ribosomal_P1"/>
    <property type="match status" value="1"/>
</dbReference>
<evidence type="ECO:0008006" key="7">
    <source>
        <dbReference type="Google" id="ProtNLM"/>
    </source>
</evidence>
<dbReference type="GO" id="GO:0043021">
    <property type="term" value="F:ribonucleoprotein complex binding"/>
    <property type="evidence" value="ECO:0007669"/>
    <property type="project" value="TreeGrafter"/>
</dbReference>
<comment type="similarity">
    <text evidence="1">Belongs to the eukaryotic ribosomal protein P1/P2 family.</text>
</comment>
<proteinExistence type="inferred from homology"/>
<dbReference type="FunFam" id="1.10.10.1410:FF:000002">
    <property type="entry name" value="60S acidic ribosomal protein P2"/>
    <property type="match status" value="1"/>
</dbReference>
<accession>A0A978V475</accession>
<dbReference type="GO" id="GO:0002181">
    <property type="term" value="P:cytoplasmic translation"/>
    <property type="evidence" value="ECO:0007669"/>
    <property type="project" value="TreeGrafter"/>
</dbReference>
<evidence type="ECO:0000256" key="3">
    <source>
        <dbReference type="ARBA" id="ARBA00022980"/>
    </source>
</evidence>
<dbReference type="Gene3D" id="1.10.10.1410">
    <property type="match status" value="1"/>
</dbReference>
<keyword evidence="3" id="KW-0689">Ribosomal protein</keyword>
<dbReference type="GO" id="GO:0022625">
    <property type="term" value="C:cytosolic large ribosomal subunit"/>
    <property type="evidence" value="ECO:0007669"/>
    <property type="project" value="TreeGrafter"/>
</dbReference>
<gene>
    <name evidence="5" type="ORF">FEM48_Zijuj07G0108600</name>
</gene>
<dbReference type="PANTHER" id="PTHR45696:SF42">
    <property type="entry name" value="LARGE RIBOSOMAL SUBUNIT PROTEIN P1W-RELATED"/>
    <property type="match status" value="1"/>
</dbReference>
<dbReference type="GO" id="GO:0030295">
    <property type="term" value="F:protein kinase activator activity"/>
    <property type="evidence" value="ECO:0007669"/>
    <property type="project" value="TreeGrafter"/>
</dbReference>
<comment type="caution">
    <text evidence="5">The sequence shown here is derived from an EMBL/GenBank/DDBJ whole genome shotgun (WGS) entry which is preliminary data.</text>
</comment>
<name>A0A978V475_ZIZJJ</name>
<keyword evidence="4" id="KW-0687">Ribonucleoprotein</keyword>
<dbReference type="PANTHER" id="PTHR45696">
    <property type="entry name" value="60S ACIDIC RIBOSOMAL PROTEIN P1"/>
    <property type="match status" value="1"/>
</dbReference>
<evidence type="ECO:0000256" key="2">
    <source>
        <dbReference type="ARBA" id="ARBA00011266"/>
    </source>
</evidence>
<protein>
    <recommendedName>
        <fullName evidence="7">60S acidic ribosomal protein P1-like</fullName>
    </recommendedName>
</protein>
<organism evidence="5 6">
    <name type="scientific">Ziziphus jujuba var. spinosa</name>
    <dbReference type="NCBI Taxonomy" id="714518"/>
    <lineage>
        <taxon>Eukaryota</taxon>
        <taxon>Viridiplantae</taxon>
        <taxon>Streptophyta</taxon>
        <taxon>Embryophyta</taxon>
        <taxon>Tracheophyta</taxon>
        <taxon>Spermatophyta</taxon>
        <taxon>Magnoliopsida</taxon>
        <taxon>eudicotyledons</taxon>
        <taxon>Gunneridae</taxon>
        <taxon>Pentapetalae</taxon>
        <taxon>rosids</taxon>
        <taxon>fabids</taxon>
        <taxon>Rosales</taxon>
        <taxon>Rhamnaceae</taxon>
        <taxon>Paliureae</taxon>
        <taxon>Ziziphus</taxon>
    </lineage>
</organism>
<dbReference type="EMBL" id="JAEACU010000007">
    <property type="protein sequence ID" value="KAH7522158.1"/>
    <property type="molecule type" value="Genomic_DNA"/>
</dbReference>